<evidence type="ECO:0000313" key="1">
    <source>
        <dbReference type="Proteomes" id="UP000887565"/>
    </source>
</evidence>
<reference evidence="2" key="1">
    <citation type="submission" date="2022-11" db="UniProtKB">
        <authorList>
            <consortium name="WormBaseParasite"/>
        </authorList>
    </citation>
    <scope>IDENTIFICATION</scope>
</reference>
<dbReference type="Proteomes" id="UP000887565">
    <property type="component" value="Unplaced"/>
</dbReference>
<sequence length="90" mass="10082">LKLDRGAVQKTYSYFKGGTARYRSLRHASPLFSMDRTTDVKWYISAALQTSDPMKCNDCSDKQSATLHLHISTHHLCQESCLTGPALASY</sequence>
<keyword evidence="1" id="KW-1185">Reference proteome</keyword>
<dbReference type="AlphaFoldDB" id="A0A915IRR5"/>
<accession>A0A915IRR5</accession>
<name>A0A915IRR5_ROMCU</name>
<evidence type="ECO:0000313" key="2">
    <source>
        <dbReference type="WBParaSite" id="nRc.2.0.1.t16501-RA"/>
    </source>
</evidence>
<protein>
    <submittedName>
        <fullName evidence="2">Uncharacterized protein</fullName>
    </submittedName>
</protein>
<organism evidence="1 2">
    <name type="scientific">Romanomermis culicivorax</name>
    <name type="common">Nematode worm</name>
    <dbReference type="NCBI Taxonomy" id="13658"/>
    <lineage>
        <taxon>Eukaryota</taxon>
        <taxon>Metazoa</taxon>
        <taxon>Ecdysozoa</taxon>
        <taxon>Nematoda</taxon>
        <taxon>Enoplea</taxon>
        <taxon>Dorylaimia</taxon>
        <taxon>Mermithida</taxon>
        <taxon>Mermithoidea</taxon>
        <taxon>Mermithidae</taxon>
        <taxon>Romanomermis</taxon>
    </lineage>
</organism>
<dbReference type="WBParaSite" id="nRc.2.0.1.t16501-RA">
    <property type="protein sequence ID" value="nRc.2.0.1.t16501-RA"/>
    <property type="gene ID" value="nRc.2.0.1.g16501"/>
</dbReference>
<proteinExistence type="predicted"/>